<dbReference type="GO" id="GO:0005886">
    <property type="term" value="C:plasma membrane"/>
    <property type="evidence" value="ECO:0007669"/>
    <property type="project" value="UniProtKB-SubCell"/>
</dbReference>
<feature type="transmembrane region" description="Helical" evidence="5">
    <location>
        <begin position="310"/>
        <end position="327"/>
    </location>
</feature>
<evidence type="ECO:0000256" key="3">
    <source>
        <dbReference type="ARBA" id="ARBA00022989"/>
    </source>
</evidence>
<keyword evidence="2 5" id="KW-0812">Transmembrane</keyword>
<dbReference type="EMBL" id="VFPA01000008">
    <property type="protein sequence ID" value="TQM01892.1"/>
    <property type="molecule type" value="Genomic_DNA"/>
</dbReference>
<gene>
    <name evidence="7" type="ORF">FB558_8411</name>
</gene>
<dbReference type="SUPFAM" id="SSF103473">
    <property type="entry name" value="MFS general substrate transporter"/>
    <property type="match status" value="1"/>
</dbReference>
<dbReference type="CDD" id="cd17365">
    <property type="entry name" value="MFS_PcaK_like"/>
    <property type="match status" value="1"/>
</dbReference>
<accession>A0A543CXQ0</accession>
<feature type="transmembrane region" description="Helical" evidence="5">
    <location>
        <begin position="368"/>
        <end position="393"/>
    </location>
</feature>
<feature type="transmembrane region" description="Helical" evidence="5">
    <location>
        <begin position="146"/>
        <end position="167"/>
    </location>
</feature>
<feature type="transmembrane region" description="Helical" evidence="5">
    <location>
        <begin position="244"/>
        <end position="263"/>
    </location>
</feature>
<dbReference type="PANTHER" id="PTHR23508:SF10">
    <property type="entry name" value="CARBOXYLIC ACID TRANSPORTER PROTEIN HOMOLOG"/>
    <property type="match status" value="1"/>
</dbReference>
<dbReference type="PROSITE" id="PS00217">
    <property type="entry name" value="SUGAR_TRANSPORT_2"/>
    <property type="match status" value="1"/>
</dbReference>
<dbReference type="InterPro" id="IPR005829">
    <property type="entry name" value="Sugar_transporter_CS"/>
</dbReference>
<dbReference type="InterPro" id="IPR020846">
    <property type="entry name" value="MFS_dom"/>
</dbReference>
<dbReference type="Proteomes" id="UP000315677">
    <property type="component" value="Unassembled WGS sequence"/>
</dbReference>
<name>A0A543CXQ0_9PSEU</name>
<feature type="transmembrane region" description="Helical" evidence="5">
    <location>
        <begin position="275"/>
        <end position="298"/>
    </location>
</feature>
<evidence type="ECO:0000259" key="6">
    <source>
        <dbReference type="PROSITE" id="PS50850"/>
    </source>
</evidence>
<evidence type="ECO:0000313" key="7">
    <source>
        <dbReference type="EMBL" id="TQM01892.1"/>
    </source>
</evidence>
<feature type="transmembrane region" description="Helical" evidence="5">
    <location>
        <begin position="52"/>
        <end position="73"/>
    </location>
</feature>
<sequence>MHATGTTWYSRRPGALVIAICFATVILDGYDLVVYGAIVPALLDYEPWGLDAAAAGLIGSLALVGMAVGALCSGWLTDRLGRRRLVLAAITWFSAATALCAVAPNAEVFGLLRFVAGIGLGGVLPSAIALTVEFAPPNRRQLYNSIIHAGYSVGGVICAAVAIWLLPTGGFRVLLLVGAAPWLILFPIALRWLPESPSWLVARGRLDEARELAIHHGLDPETLTAGATTSKVRTSEIFGRYRRWTILFVLISFCGLLLSYGVGTWLPQIMRQAGYPLGSAISFLLVLNLGNVIGTLLIASVADRIGSRRAIPIALTVGAVSLVLLSIPLPQVLLYVLVTLLGFGAMGSQILVNGFVAASYPSRIRASGLGFVMGVGRLGGIAGPYAVGLLITAELGFQWNFWFFAAFAVIAVVLTLSLGRHPDERTPTTGVPGRVAG</sequence>
<keyword evidence="4 5" id="KW-0472">Membrane</keyword>
<comment type="caution">
    <text evidence="7">The sequence shown here is derived from an EMBL/GenBank/DDBJ whole genome shotgun (WGS) entry which is preliminary data.</text>
</comment>
<evidence type="ECO:0000256" key="5">
    <source>
        <dbReference type="SAM" id="Phobius"/>
    </source>
</evidence>
<protein>
    <submittedName>
        <fullName evidence="7">AAHS family benzoate transporter-like MFS transporter</fullName>
    </submittedName>
</protein>
<dbReference type="AlphaFoldDB" id="A0A543CXQ0"/>
<dbReference type="PANTHER" id="PTHR23508">
    <property type="entry name" value="CARBOXYLIC ACID TRANSPORTER PROTEIN HOMOLOG"/>
    <property type="match status" value="1"/>
</dbReference>
<reference evidence="7 8" key="1">
    <citation type="submission" date="2019-06" db="EMBL/GenBank/DDBJ databases">
        <title>Sequencing the genomes of 1000 actinobacteria strains.</title>
        <authorList>
            <person name="Klenk H.-P."/>
        </authorList>
    </citation>
    <scope>NUCLEOTIDE SEQUENCE [LARGE SCALE GENOMIC DNA]</scope>
    <source>
        <strain evidence="7 8">DSM 45301</strain>
    </source>
</reference>
<feature type="transmembrane region" description="Helical" evidence="5">
    <location>
        <begin position="173"/>
        <end position="193"/>
    </location>
</feature>
<dbReference type="GO" id="GO:0046943">
    <property type="term" value="F:carboxylic acid transmembrane transporter activity"/>
    <property type="evidence" value="ECO:0007669"/>
    <property type="project" value="TreeGrafter"/>
</dbReference>
<dbReference type="RefSeq" id="WP_142064922.1">
    <property type="nucleotide sequence ID" value="NZ_VFPA01000008.1"/>
</dbReference>
<keyword evidence="3 5" id="KW-1133">Transmembrane helix</keyword>
<proteinExistence type="predicted"/>
<dbReference type="Pfam" id="PF07690">
    <property type="entry name" value="MFS_1"/>
    <property type="match status" value="1"/>
</dbReference>
<dbReference type="PROSITE" id="PS50850">
    <property type="entry name" value="MFS"/>
    <property type="match status" value="1"/>
</dbReference>
<dbReference type="OrthoDB" id="9787026at2"/>
<feature type="transmembrane region" description="Helical" evidence="5">
    <location>
        <begin position="110"/>
        <end position="134"/>
    </location>
</feature>
<dbReference type="Gene3D" id="1.20.1250.20">
    <property type="entry name" value="MFS general substrate transporter like domains"/>
    <property type="match status" value="1"/>
</dbReference>
<feature type="transmembrane region" description="Helical" evidence="5">
    <location>
        <begin position="399"/>
        <end position="418"/>
    </location>
</feature>
<feature type="transmembrane region" description="Helical" evidence="5">
    <location>
        <begin position="333"/>
        <end position="356"/>
    </location>
</feature>
<evidence type="ECO:0000313" key="8">
    <source>
        <dbReference type="Proteomes" id="UP000315677"/>
    </source>
</evidence>
<evidence type="ECO:0000256" key="4">
    <source>
        <dbReference type="ARBA" id="ARBA00023136"/>
    </source>
</evidence>
<feature type="transmembrane region" description="Helical" evidence="5">
    <location>
        <begin position="85"/>
        <end position="104"/>
    </location>
</feature>
<keyword evidence="8" id="KW-1185">Reference proteome</keyword>
<evidence type="ECO:0000256" key="1">
    <source>
        <dbReference type="ARBA" id="ARBA00004651"/>
    </source>
</evidence>
<organism evidence="7 8">
    <name type="scientific">Pseudonocardia kunmingensis</name>
    <dbReference type="NCBI Taxonomy" id="630975"/>
    <lineage>
        <taxon>Bacteria</taxon>
        <taxon>Bacillati</taxon>
        <taxon>Actinomycetota</taxon>
        <taxon>Actinomycetes</taxon>
        <taxon>Pseudonocardiales</taxon>
        <taxon>Pseudonocardiaceae</taxon>
        <taxon>Pseudonocardia</taxon>
    </lineage>
</organism>
<evidence type="ECO:0000256" key="2">
    <source>
        <dbReference type="ARBA" id="ARBA00022692"/>
    </source>
</evidence>
<dbReference type="InterPro" id="IPR011701">
    <property type="entry name" value="MFS"/>
</dbReference>
<feature type="domain" description="Major facilitator superfamily (MFS) profile" evidence="6">
    <location>
        <begin position="17"/>
        <end position="423"/>
    </location>
</feature>
<dbReference type="InterPro" id="IPR036259">
    <property type="entry name" value="MFS_trans_sf"/>
</dbReference>
<comment type="subcellular location">
    <subcellularLocation>
        <location evidence="1">Cell membrane</location>
        <topology evidence="1">Multi-pass membrane protein</topology>
    </subcellularLocation>
</comment>